<keyword evidence="4" id="KW-1185">Reference proteome</keyword>
<proteinExistence type="predicted"/>
<dbReference type="AlphaFoldDB" id="A0A316DG75"/>
<protein>
    <submittedName>
        <fullName evidence="3">Pre-peptidase</fullName>
    </submittedName>
</protein>
<sequence length="237" mass="25848">MKKTTNRWLAGALIMLALAATVIQPAQAESTQQQQVQTQDLTKPDVTMPRVSVGGSPTVTNTVEKPNTLIPIPPMIPPTSITEPNNDLAHASSILAATLYQTSLELAADLDVFKITATKTARYHLSVKTPALNTFTVKVLNSTGAVVATGQSKQGIQQEIEFNAQASSVYYFQVSDVNGATTQQDYSLEFTESSGVYVYNSQNRILNYTVHRGLNNYRMDYTYDGNGVLLKKIKVAL</sequence>
<name>A0A316DG75_9BACL</name>
<feature type="region of interest" description="Disordered" evidence="1">
    <location>
        <begin position="32"/>
        <end position="59"/>
    </location>
</feature>
<dbReference type="RefSeq" id="WP_170119185.1">
    <property type="nucleotide sequence ID" value="NZ_QGGL01000001.1"/>
</dbReference>
<dbReference type="Gene3D" id="2.60.120.380">
    <property type="match status" value="1"/>
</dbReference>
<evidence type="ECO:0000313" key="4">
    <source>
        <dbReference type="Proteomes" id="UP000245634"/>
    </source>
</evidence>
<dbReference type="EMBL" id="QGGL01000001">
    <property type="protein sequence ID" value="PWK16239.1"/>
    <property type="molecule type" value="Genomic_DNA"/>
</dbReference>
<feature type="chain" id="PRO_5016347302" evidence="2">
    <location>
        <begin position="29"/>
        <end position="237"/>
    </location>
</feature>
<organism evidence="3 4">
    <name type="scientific">Tumebacillus permanentifrigoris</name>
    <dbReference type="NCBI Taxonomy" id="378543"/>
    <lineage>
        <taxon>Bacteria</taxon>
        <taxon>Bacillati</taxon>
        <taxon>Bacillota</taxon>
        <taxon>Bacilli</taxon>
        <taxon>Bacillales</taxon>
        <taxon>Alicyclobacillaceae</taxon>
        <taxon>Tumebacillus</taxon>
    </lineage>
</organism>
<feature type="signal peptide" evidence="2">
    <location>
        <begin position="1"/>
        <end position="28"/>
    </location>
</feature>
<accession>A0A316DG75</accession>
<keyword evidence="2" id="KW-0732">Signal</keyword>
<gene>
    <name evidence="3" type="ORF">C7459_101102</name>
</gene>
<dbReference type="Proteomes" id="UP000245634">
    <property type="component" value="Unassembled WGS sequence"/>
</dbReference>
<evidence type="ECO:0000256" key="2">
    <source>
        <dbReference type="SAM" id="SignalP"/>
    </source>
</evidence>
<reference evidence="3 4" key="1">
    <citation type="submission" date="2018-05" db="EMBL/GenBank/DDBJ databases">
        <title>Genomic Encyclopedia of Type Strains, Phase IV (KMG-IV): sequencing the most valuable type-strain genomes for metagenomic binning, comparative biology and taxonomic classification.</title>
        <authorList>
            <person name="Goeker M."/>
        </authorList>
    </citation>
    <scope>NUCLEOTIDE SEQUENCE [LARGE SCALE GENOMIC DNA]</scope>
    <source>
        <strain evidence="3 4">DSM 18773</strain>
    </source>
</reference>
<comment type="caution">
    <text evidence="3">The sequence shown here is derived from an EMBL/GenBank/DDBJ whole genome shotgun (WGS) entry which is preliminary data.</text>
</comment>
<evidence type="ECO:0000313" key="3">
    <source>
        <dbReference type="EMBL" id="PWK16239.1"/>
    </source>
</evidence>
<evidence type="ECO:0000256" key="1">
    <source>
        <dbReference type="SAM" id="MobiDB-lite"/>
    </source>
</evidence>